<dbReference type="EMBL" id="CAJVQC010081543">
    <property type="protein sequence ID" value="CAG8818856.1"/>
    <property type="molecule type" value="Genomic_DNA"/>
</dbReference>
<reference evidence="1" key="1">
    <citation type="submission" date="2021-06" db="EMBL/GenBank/DDBJ databases">
        <authorList>
            <person name="Kallberg Y."/>
            <person name="Tangrot J."/>
            <person name="Rosling A."/>
        </authorList>
    </citation>
    <scope>NUCLEOTIDE SEQUENCE</scope>
    <source>
        <strain evidence="1">MA461A</strain>
    </source>
</reference>
<keyword evidence="2" id="KW-1185">Reference proteome</keyword>
<sequence>MIDDKTTPPCIIRLIKQCWDADPKRRPTARDLKNQFDEFNTFELSQVQSEPTPSNLPVKKSLEDFADSGIIDLQIPDSSFSDFADSGIIDLQIPDSYKILDRIF</sequence>
<proteinExistence type="predicted"/>
<name>A0ACA9S0I6_9GLOM</name>
<protein>
    <submittedName>
        <fullName evidence="1">4388_t:CDS:1</fullName>
    </submittedName>
</protein>
<organism evidence="1 2">
    <name type="scientific">Racocetra persica</name>
    <dbReference type="NCBI Taxonomy" id="160502"/>
    <lineage>
        <taxon>Eukaryota</taxon>
        <taxon>Fungi</taxon>
        <taxon>Fungi incertae sedis</taxon>
        <taxon>Mucoromycota</taxon>
        <taxon>Glomeromycotina</taxon>
        <taxon>Glomeromycetes</taxon>
        <taxon>Diversisporales</taxon>
        <taxon>Gigasporaceae</taxon>
        <taxon>Racocetra</taxon>
    </lineage>
</organism>
<gene>
    <name evidence="1" type="ORF">RPERSI_LOCUS24999</name>
</gene>
<accession>A0ACA9S0I6</accession>
<dbReference type="Proteomes" id="UP000789920">
    <property type="component" value="Unassembled WGS sequence"/>
</dbReference>
<comment type="caution">
    <text evidence="1">The sequence shown here is derived from an EMBL/GenBank/DDBJ whole genome shotgun (WGS) entry which is preliminary data.</text>
</comment>
<evidence type="ECO:0000313" key="1">
    <source>
        <dbReference type="EMBL" id="CAG8818856.1"/>
    </source>
</evidence>
<evidence type="ECO:0000313" key="2">
    <source>
        <dbReference type="Proteomes" id="UP000789920"/>
    </source>
</evidence>